<gene>
    <name evidence="9 12" type="primary">mnmA</name>
    <name evidence="12" type="ORF">BQ8482_280024</name>
</gene>
<dbReference type="InterPro" id="IPR023382">
    <property type="entry name" value="MnmA-like_central_sf"/>
</dbReference>
<feature type="region of interest" description="Interaction with tRNA" evidence="9">
    <location>
        <begin position="164"/>
        <end position="166"/>
    </location>
</feature>
<keyword evidence="6 9" id="KW-0694">RNA-binding</keyword>
<dbReference type="Pfam" id="PF20258">
    <property type="entry name" value="tRNA_Me_trans_C"/>
    <property type="match status" value="1"/>
</dbReference>
<dbReference type="PANTHER" id="PTHR11933">
    <property type="entry name" value="TRNA 5-METHYLAMINOMETHYL-2-THIOURIDYLATE -METHYLTRANSFERASE"/>
    <property type="match status" value="1"/>
</dbReference>
<dbReference type="SUPFAM" id="SSF52402">
    <property type="entry name" value="Adenine nucleotide alpha hydrolases-like"/>
    <property type="match status" value="1"/>
</dbReference>
<dbReference type="Proteomes" id="UP000245698">
    <property type="component" value="Unassembled WGS sequence"/>
</dbReference>
<evidence type="ECO:0000256" key="1">
    <source>
        <dbReference type="ARBA" id="ARBA00022555"/>
    </source>
</evidence>
<keyword evidence="9" id="KW-0963">Cytoplasm</keyword>
<evidence type="ECO:0000313" key="12">
    <source>
        <dbReference type="EMBL" id="SJM32298.1"/>
    </source>
</evidence>
<evidence type="ECO:0000256" key="8">
    <source>
        <dbReference type="ARBA" id="ARBA00051542"/>
    </source>
</evidence>
<keyword evidence="3 9" id="KW-0819">tRNA processing</keyword>
<keyword evidence="13" id="KW-1185">Reference proteome</keyword>
<evidence type="ECO:0000256" key="5">
    <source>
        <dbReference type="ARBA" id="ARBA00022840"/>
    </source>
</evidence>
<keyword evidence="4 9" id="KW-0547">Nucleotide-binding</keyword>
<dbReference type="FunFam" id="2.30.30.280:FF:000001">
    <property type="entry name" value="tRNA-specific 2-thiouridylase MnmA"/>
    <property type="match status" value="1"/>
</dbReference>
<dbReference type="NCBIfam" id="TIGR00420">
    <property type="entry name" value="trmU"/>
    <property type="match status" value="1"/>
</dbReference>
<feature type="site" description="Interaction with tRNA" evidence="9">
    <location>
        <position position="143"/>
    </location>
</feature>
<evidence type="ECO:0000313" key="13">
    <source>
        <dbReference type="Proteomes" id="UP000245698"/>
    </source>
</evidence>
<feature type="binding site" evidence="9">
    <location>
        <begin position="24"/>
        <end position="31"/>
    </location>
    <ligand>
        <name>ATP</name>
        <dbReference type="ChEBI" id="CHEBI:30616"/>
    </ligand>
</feature>
<reference evidence="13" key="1">
    <citation type="submission" date="2016-12" db="EMBL/GenBank/DDBJ databases">
        <authorList>
            <person name="Brunel B."/>
        </authorList>
    </citation>
    <scope>NUCLEOTIDE SEQUENCE [LARGE SCALE GENOMIC DNA]</scope>
</reference>
<evidence type="ECO:0000259" key="10">
    <source>
        <dbReference type="Pfam" id="PF20258"/>
    </source>
</evidence>
<dbReference type="EC" id="2.8.1.13" evidence="9"/>
<dbReference type="FunFam" id="3.40.50.620:FF:000115">
    <property type="entry name" value="tRNA-specific 2-thiouridylase MnmA"/>
    <property type="match status" value="1"/>
</dbReference>
<dbReference type="GO" id="GO:0002143">
    <property type="term" value="P:tRNA wobble position uridine thiolation"/>
    <property type="evidence" value="ECO:0007669"/>
    <property type="project" value="TreeGrafter"/>
</dbReference>
<dbReference type="InterPro" id="IPR014729">
    <property type="entry name" value="Rossmann-like_a/b/a_fold"/>
</dbReference>
<accession>A0A2P9AMC7</accession>
<dbReference type="Gene3D" id="3.40.50.620">
    <property type="entry name" value="HUPs"/>
    <property type="match status" value="1"/>
</dbReference>
<dbReference type="GO" id="GO:0005524">
    <property type="term" value="F:ATP binding"/>
    <property type="evidence" value="ECO:0007669"/>
    <property type="project" value="UniProtKB-KW"/>
</dbReference>
<feature type="binding site" evidence="9">
    <location>
        <position position="50"/>
    </location>
    <ligand>
        <name>ATP</name>
        <dbReference type="ChEBI" id="CHEBI:30616"/>
    </ligand>
</feature>
<keyword evidence="7" id="KW-1015">Disulfide bond</keyword>
<comment type="caution">
    <text evidence="9">Lacks conserved residue(s) required for the propagation of feature annotation.</text>
</comment>
<keyword evidence="5 9" id="KW-0067">ATP-binding</keyword>
<proteinExistence type="inferred from homology"/>
<dbReference type="InterPro" id="IPR046884">
    <property type="entry name" value="MnmA-like_central"/>
</dbReference>
<dbReference type="CDD" id="cd01998">
    <property type="entry name" value="MnmA_TRMU-like"/>
    <property type="match status" value="1"/>
</dbReference>
<comment type="catalytic activity">
    <reaction evidence="8 9">
        <text>S-sulfanyl-L-cysteinyl-[protein] + uridine(34) in tRNA + AH2 + ATP = 2-thiouridine(34) in tRNA + L-cysteinyl-[protein] + A + AMP + diphosphate + H(+)</text>
        <dbReference type="Rhea" id="RHEA:47032"/>
        <dbReference type="Rhea" id="RHEA-COMP:10131"/>
        <dbReference type="Rhea" id="RHEA-COMP:11726"/>
        <dbReference type="Rhea" id="RHEA-COMP:11727"/>
        <dbReference type="Rhea" id="RHEA-COMP:11728"/>
        <dbReference type="ChEBI" id="CHEBI:13193"/>
        <dbReference type="ChEBI" id="CHEBI:15378"/>
        <dbReference type="ChEBI" id="CHEBI:17499"/>
        <dbReference type="ChEBI" id="CHEBI:29950"/>
        <dbReference type="ChEBI" id="CHEBI:30616"/>
        <dbReference type="ChEBI" id="CHEBI:33019"/>
        <dbReference type="ChEBI" id="CHEBI:61963"/>
        <dbReference type="ChEBI" id="CHEBI:65315"/>
        <dbReference type="ChEBI" id="CHEBI:87170"/>
        <dbReference type="ChEBI" id="CHEBI:456215"/>
        <dbReference type="EC" id="2.8.1.13"/>
    </reaction>
</comment>
<dbReference type="HAMAP" id="MF_00144">
    <property type="entry name" value="tRNA_thiouridyl_MnmA"/>
    <property type="match status" value="1"/>
</dbReference>
<dbReference type="Pfam" id="PF20259">
    <property type="entry name" value="tRNA_Me_trans_M"/>
    <property type="match status" value="1"/>
</dbReference>
<feature type="domain" description="tRNA-specific 2-thiouridylase MnmA-like C-terminal" evidence="10">
    <location>
        <begin position="294"/>
        <end position="376"/>
    </location>
</feature>
<feature type="domain" description="tRNA-specific 2-thiouridylase MnmA-like central" evidence="11">
    <location>
        <begin position="233"/>
        <end position="286"/>
    </location>
</feature>
<evidence type="ECO:0000256" key="4">
    <source>
        <dbReference type="ARBA" id="ARBA00022741"/>
    </source>
</evidence>
<evidence type="ECO:0000259" key="11">
    <source>
        <dbReference type="Pfam" id="PF20259"/>
    </source>
</evidence>
<dbReference type="InterPro" id="IPR004506">
    <property type="entry name" value="MnmA-like"/>
</dbReference>
<dbReference type="AlphaFoldDB" id="A0A2P9AMC7"/>
<dbReference type="GO" id="GO:0000049">
    <property type="term" value="F:tRNA binding"/>
    <property type="evidence" value="ECO:0007669"/>
    <property type="project" value="UniProtKB-KW"/>
</dbReference>
<protein>
    <recommendedName>
        <fullName evidence="9">tRNA-specific 2-thiouridylase MnmA</fullName>
        <ecNumber evidence="9">2.8.1.13</ecNumber>
    </recommendedName>
</protein>
<dbReference type="GO" id="GO:0103016">
    <property type="term" value="F:tRNA-uridine 2-sulfurtransferase activity"/>
    <property type="evidence" value="ECO:0007669"/>
    <property type="project" value="UniProtKB-EC"/>
</dbReference>
<dbReference type="PANTHER" id="PTHR11933:SF5">
    <property type="entry name" value="MITOCHONDRIAL TRNA-SPECIFIC 2-THIOURIDYLASE 1"/>
    <property type="match status" value="1"/>
</dbReference>
<dbReference type="GO" id="GO:0005737">
    <property type="term" value="C:cytoplasm"/>
    <property type="evidence" value="ECO:0007669"/>
    <property type="project" value="UniProtKB-SubCell"/>
</dbReference>
<comment type="function">
    <text evidence="9">Catalyzes the 2-thiolation of uridine at the wobble position (U34) of tRNA, leading to the formation of s(2)U34.</text>
</comment>
<evidence type="ECO:0000256" key="9">
    <source>
        <dbReference type="HAMAP-Rule" id="MF_00144"/>
    </source>
</evidence>
<feature type="active site" description="Cysteine persulfide intermediate" evidence="9">
    <location>
        <position position="214"/>
    </location>
</feature>
<evidence type="ECO:0000256" key="7">
    <source>
        <dbReference type="ARBA" id="ARBA00023157"/>
    </source>
</evidence>
<sequence>MQNERTMNSLDLPGRPENTRVVVAMSGGVDSSVVAGLLKREGYDVVGVTLQLYDHGAATHRAGSCCAGQDIDDARRVSETLGIPHYVLNYEERFRKAVIDPFAESYVAGETPIPCVSCNQTVKFADLLATAKELGADALATGHYIRSGANGAHRALYRPVDADRDQSYFLFATTQAQIDYLRFPLGGLSKPQVRAIAEEMGLTVAAKQDSQDICFVPQGKYSDIIAKLKPTAANPGDIVHINGRVLGRHEGILRYTIGQRRGIGIASAEPLYVVHLDADRARVVVGPREALETHKIYLRDMNWLGDAALSDIPAAGLELFAKVRSTRPPRPAVLHHNVGITSVELVDGESGIAPGQACVLYSDDGNQARVFGGGFIKRSERGAEAEAMLTRLAARPAQIPAE</sequence>
<feature type="site" description="Interaction with tRNA" evidence="9">
    <location>
        <position position="356"/>
    </location>
</feature>
<dbReference type="Gene3D" id="2.30.30.280">
    <property type="entry name" value="Adenine nucleotide alpha hydrolases-like domains"/>
    <property type="match status" value="1"/>
</dbReference>
<dbReference type="EMBL" id="FUIG01000035">
    <property type="protein sequence ID" value="SJM32298.1"/>
    <property type="molecule type" value="Genomic_DNA"/>
</dbReference>
<keyword evidence="1 9" id="KW-0820">tRNA-binding</keyword>
<evidence type="ECO:0000256" key="3">
    <source>
        <dbReference type="ARBA" id="ARBA00022694"/>
    </source>
</evidence>
<feature type="active site" description="Nucleophile" evidence="9">
    <location>
        <position position="118"/>
    </location>
</feature>
<dbReference type="NCBIfam" id="NF001138">
    <property type="entry name" value="PRK00143.1"/>
    <property type="match status" value="1"/>
</dbReference>
<feature type="binding site" evidence="9">
    <location>
        <position position="142"/>
    </location>
    <ligand>
        <name>ATP</name>
        <dbReference type="ChEBI" id="CHEBI:30616"/>
    </ligand>
</feature>
<comment type="subcellular location">
    <subcellularLocation>
        <location evidence="9">Cytoplasm</location>
    </subcellularLocation>
</comment>
<keyword evidence="2 9" id="KW-0808">Transferase</keyword>
<evidence type="ECO:0000256" key="6">
    <source>
        <dbReference type="ARBA" id="ARBA00022884"/>
    </source>
</evidence>
<evidence type="ECO:0000256" key="2">
    <source>
        <dbReference type="ARBA" id="ARBA00022679"/>
    </source>
</evidence>
<organism evidence="12 13">
    <name type="scientific">Mesorhizobium delmotii</name>
    <dbReference type="NCBI Taxonomy" id="1631247"/>
    <lineage>
        <taxon>Bacteria</taxon>
        <taxon>Pseudomonadati</taxon>
        <taxon>Pseudomonadota</taxon>
        <taxon>Alphaproteobacteria</taxon>
        <taxon>Hyphomicrobiales</taxon>
        <taxon>Phyllobacteriaceae</taxon>
        <taxon>Mesorhizobium</taxon>
    </lineage>
</organism>
<dbReference type="Gene3D" id="2.40.30.10">
    <property type="entry name" value="Translation factors"/>
    <property type="match status" value="1"/>
</dbReference>
<name>A0A2P9AMC7_9HYPH</name>
<comment type="similarity">
    <text evidence="9">Belongs to the MnmA/TRMU family.</text>
</comment>
<dbReference type="Pfam" id="PF03054">
    <property type="entry name" value="tRNA_Me_trans"/>
    <property type="match status" value="1"/>
</dbReference>
<dbReference type="InterPro" id="IPR046885">
    <property type="entry name" value="MnmA-like_C"/>
</dbReference>